<dbReference type="OrthoDB" id="5832816at2759"/>
<evidence type="ECO:0000313" key="1">
    <source>
        <dbReference type="EMBL" id="CAB3405448.1"/>
    </source>
</evidence>
<organism evidence="1 2">
    <name type="scientific">Caenorhabditis bovis</name>
    <dbReference type="NCBI Taxonomy" id="2654633"/>
    <lineage>
        <taxon>Eukaryota</taxon>
        <taxon>Metazoa</taxon>
        <taxon>Ecdysozoa</taxon>
        <taxon>Nematoda</taxon>
        <taxon>Chromadorea</taxon>
        <taxon>Rhabditida</taxon>
        <taxon>Rhabditina</taxon>
        <taxon>Rhabditomorpha</taxon>
        <taxon>Rhabditoidea</taxon>
        <taxon>Rhabditidae</taxon>
        <taxon>Peloderinae</taxon>
        <taxon>Caenorhabditis</taxon>
    </lineage>
</organism>
<sequence>MPVKISIYRAFGQFLKMIEKTSESDADAATDRAVAVVSDYQNGLSPLETRSCPVVARHAQLVAPRRTQSCHVSFYAGPERVELPSSPITSEQSRTMNAATLLMFNFWQNDGLDKNECSLFEKLDGVFSDYESKIDESVTTLMENVKRINEEHDFLAAFDEYFERTQATLADASSDDSEGPLTHCMKCMCFNCWRQTTSMTTWQSTDSNFPQLPVFVRSPVDSLKLYQRRSMSLDSLTSEDSSTRSCSSESVANEPFIGPLPKPNSILASSPLFVPRRNVLDSAQRKIELLCKKIEIQEKIIGEMMALRQVEEELDKC</sequence>
<comment type="caution">
    <text evidence="1">The sequence shown here is derived from an EMBL/GenBank/DDBJ whole genome shotgun (WGS) entry which is preliminary data.</text>
</comment>
<dbReference type="EMBL" id="CADEPM010000004">
    <property type="protein sequence ID" value="CAB3405448.1"/>
    <property type="molecule type" value="Genomic_DNA"/>
</dbReference>
<gene>
    <name evidence="1" type="ORF">CBOVIS_LOCUS7645</name>
</gene>
<evidence type="ECO:0000313" key="2">
    <source>
        <dbReference type="Proteomes" id="UP000494206"/>
    </source>
</evidence>
<accession>A0A8S1F087</accession>
<dbReference type="Proteomes" id="UP000494206">
    <property type="component" value="Unassembled WGS sequence"/>
</dbReference>
<dbReference type="AlphaFoldDB" id="A0A8S1F087"/>
<name>A0A8S1F087_9PELO</name>
<protein>
    <submittedName>
        <fullName evidence="1">Uncharacterized protein</fullName>
    </submittedName>
</protein>
<proteinExistence type="predicted"/>
<keyword evidence="2" id="KW-1185">Reference proteome</keyword>
<reference evidence="1 2" key="1">
    <citation type="submission" date="2020-04" db="EMBL/GenBank/DDBJ databases">
        <authorList>
            <person name="Laetsch R D."/>
            <person name="Stevens L."/>
            <person name="Kumar S."/>
            <person name="Blaxter L. M."/>
        </authorList>
    </citation>
    <scope>NUCLEOTIDE SEQUENCE [LARGE SCALE GENOMIC DNA]</scope>
</reference>